<sequence length="34" mass="4088">MDLSLFLFIRCRNPLYLATASSRKISWFMWGFDT</sequence>
<accession>A0A2P2QWG6</accession>
<protein>
    <submittedName>
        <fullName evidence="1">Uncharacterized protein</fullName>
    </submittedName>
</protein>
<dbReference type="AlphaFoldDB" id="A0A2P2QWG6"/>
<organism evidence="1">
    <name type="scientific">Rhizophora mucronata</name>
    <name type="common">Asiatic mangrove</name>
    <dbReference type="NCBI Taxonomy" id="61149"/>
    <lineage>
        <taxon>Eukaryota</taxon>
        <taxon>Viridiplantae</taxon>
        <taxon>Streptophyta</taxon>
        <taxon>Embryophyta</taxon>
        <taxon>Tracheophyta</taxon>
        <taxon>Spermatophyta</taxon>
        <taxon>Magnoliopsida</taxon>
        <taxon>eudicotyledons</taxon>
        <taxon>Gunneridae</taxon>
        <taxon>Pentapetalae</taxon>
        <taxon>rosids</taxon>
        <taxon>fabids</taxon>
        <taxon>Malpighiales</taxon>
        <taxon>Rhizophoraceae</taxon>
        <taxon>Rhizophora</taxon>
    </lineage>
</organism>
<dbReference type="EMBL" id="GGEC01090862">
    <property type="protein sequence ID" value="MBX71346.1"/>
    <property type="molecule type" value="Transcribed_RNA"/>
</dbReference>
<proteinExistence type="predicted"/>
<reference evidence="1" key="1">
    <citation type="submission" date="2018-02" db="EMBL/GenBank/DDBJ databases">
        <title>Rhizophora mucronata_Transcriptome.</title>
        <authorList>
            <person name="Meera S.P."/>
            <person name="Sreeshan A."/>
            <person name="Augustine A."/>
        </authorList>
    </citation>
    <scope>NUCLEOTIDE SEQUENCE</scope>
    <source>
        <tissue evidence="1">Leaf</tissue>
    </source>
</reference>
<name>A0A2P2QWG6_RHIMU</name>
<evidence type="ECO:0000313" key="1">
    <source>
        <dbReference type="EMBL" id="MBX71346.1"/>
    </source>
</evidence>